<evidence type="ECO:0000313" key="3">
    <source>
        <dbReference type="Proteomes" id="UP000060487"/>
    </source>
</evidence>
<dbReference type="Gene3D" id="3.30.460.10">
    <property type="entry name" value="Beta Polymerase, domain 2"/>
    <property type="match status" value="1"/>
</dbReference>
<sequence>MEKKINNVIGKFKSLLSDKIMVCELVVFGSWARGDSAEHSDLDILVIVNESNRYIESIISGCAWEAGFPEDIVVVPIVITIGELRDSPIRESSFIKTVYREGILV</sequence>
<reference evidence="2 3" key="1">
    <citation type="submission" date="2015-11" db="EMBL/GenBank/DDBJ databases">
        <authorList>
            <person name="Lin W."/>
        </authorList>
    </citation>
    <scope>NUCLEOTIDE SEQUENCE [LARGE SCALE GENOMIC DNA]</scope>
    <source>
        <strain evidence="2 3">HCH-1</strain>
    </source>
</reference>
<dbReference type="CDD" id="cd05403">
    <property type="entry name" value="NT_KNTase_like"/>
    <property type="match status" value="1"/>
</dbReference>
<dbReference type="Proteomes" id="UP000060487">
    <property type="component" value="Unassembled WGS sequence"/>
</dbReference>
<keyword evidence="3" id="KW-1185">Reference proteome</keyword>
<name>A0ABR5SIY8_9BACT</name>
<proteinExistence type="predicted"/>
<evidence type="ECO:0000313" key="2">
    <source>
        <dbReference type="EMBL" id="KWT92947.1"/>
    </source>
</evidence>
<dbReference type="InterPro" id="IPR043519">
    <property type="entry name" value="NT_sf"/>
</dbReference>
<dbReference type="InterPro" id="IPR002934">
    <property type="entry name" value="Polymerase_NTP_transf_dom"/>
</dbReference>
<accession>A0ABR5SIY8</accession>
<dbReference type="RefSeq" id="WP_085050910.1">
    <property type="nucleotide sequence ID" value="NZ_LNQR01000018.1"/>
</dbReference>
<dbReference type="InterPro" id="IPR052548">
    <property type="entry name" value="Type_VII_TA_antitoxin"/>
</dbReference>
<dbReference type="EMBL" id="LNQR01000018">
    <property type="protein sequence ID" value="KWT92947.1"/>
    <property type="molecule type" value="Genomic_DNA"/>
</dbReference>
<dbReference type="PANTHER" id="PTHR33933:SF1">
    <property type="entry name" value="PROTEIN ADENYLYLTRANSFERASE MNTA-RELATED"/>
    <property type="match status" value="1"/>
</dbReference>
<evidence type="ECO:0000259" key="1">
    <source>
        <dbReference type="Pfam" id="PF01909"/>
    </source>
</evidence>
<organism evidence="2 3">
    <name type="scientific">Candidatus Magnetominusculus xianensis</name>
    <dbReference type="NCBI Taxonomy" id="1748249"/>
    <lineage>
        <taxon>Bacteria</taxon>
        <taxon>Pseudomonadati</taxon>
        <taxon>Nitrospirota</taxon>
        <taxon>Nitrospiria</taxon>
        <taxon>Nitrospirales</taxon>
        <taxon>Nitrospiraceae</taxon>
        <taxon>Candidatus Magnetominusculus</taxon>
    </lineage>
</organism>
<dbReference type="Pfam" id="PF01909">
    <property type="entry name" value="NTP_transf_2"/>
    <property type="match status" value="1"/>
</dbReference>
<feature type="domain" description="Polymerase nucleotidyl transferase" evidence="1">
    <location>
        <begin position="11"/>
        <end position="92"/>
    </location>
</feature>
<gene>
    <name evidence="2" type="ORF">ASN18_0382</name>
</gene>
<dbReference type="PANTHER" id="PTHR33933">
    <property type="entry name" value="NUCLEOTIDYLTRANSFERASE"/>
    <property type="match status" value="1"/>
</dbReference>
<comment type="caution">
    <text evidence="2">The sequence shown here is derived from an EMBL/GenBank/DDBJ whole genome shotgun (WGS) entry which is preliminary data.</text>
</comment>
<protein>
    <submittedName>
        <fullName evidence="2">Nucleotidyltransferase</fullName>
    </submittedName>
</protein>
<dbReference type="SUPFAM" id="SSF81301">
    <property type="entry name" value="Nucleotidyltransferase"/>
    <property type="match status" value="1"/>
</dbReference>